<evidence type="ECO:0000313" key="2">
    <source>
        <dbReference type="EMBL" id="PBC29312.1"/>
    </source>
</evidence>
<evidence type="ECO:0000313" key="3">
    <source>
        <dbReference type="Proteomes" id="UP000242457"/>
    </source>
</evidence>
<feature type="region of interest" description="Disordered" evidence="1">
    <location>
        <begin position="38"/>
        <end position="69"/>
    </location>
</feature>
<reference evidence="2 3" key="1">
    <citation type="submission" date="2014-07" db="EMBL/GenBank/DDBJ databases">
        <title>Genomic and transcriptomic analysis on Apis cerana provide comprehensive insights into honey bee biology.</title>
        <authorList>
            <person name="Diao Q."/>
            <person name="Sun L."/>
            <person name="Zheng H."/>
            <person name="Zheng H."/>
            <person name="Xu S."/>
            <person name="Wang S."/>
            <person name="Zeng Z."/>
            <person name="Hu F."/>
            <person name="Su S."/>
            <person name="Wu J."/>
        </authorList>
    </citation>
    <scope>NUCLEOTIDE SEQUENCE [LARGE SCALE GENOMIC DNA]</scope>
    <source>
        <tissue evidence="2">Pupae without intestine</tissue>
    </source>
</reference>
<organism evidence="2 3">
    <name type="scientific">Apis cerana cerana</name>
    <name type="common">Oriental honeybee</name>
    <dbReference type="NCBI Taxonomy" id="94128"/>
    <lineage>
        <taxon>Eukaryota</taxon>
        <taxon>Metazoa</taxon>
        <taxon>Ecdysozoa</taxon>
        <taxon>Arthropoda</taxon>
        <taxon>Hexapoda</taxon>
        <taxon>Insecta</taxon>
        <taxon>Pterygota</taxon>
        <taxon>Neoptera</taxon>
        <taxon>Endopterygota</taxon>
        <taxon>Hymenoptera</taxon>
        <taxon>Apocrita</taxon>
        <taxon>Aculeata</taxon>
        <taxon>Apoidea</taxon>
        <taxon>Anthophila</taxon>
        <taxon>Apidae</taxon>
        <taxon>Apis</taxon>
    </lineage>
</organism>
<dbReference type="AlphaFoldDB" id="A0A2A3EDE2"/>
<name>A0A2A3EDE2_APICC</name>
<accession>A0A2A3EDE2</accession>
<gene>
    <name evidence="2" type="ORF">APICC_03336</name>
</gene>
<protein>
    <submittedName>
        <fullName evidence="2">Uncharacterized protein</fullName>
    </submittedName>
</protein>
<proteinExistence type="predicted"/>
<keyword evidence="3" id="KW-1185">Reference proteome</keyword>
<evidence type="ECO:0000256" key="1">
    <source>
        <dbReference type="SAM" id="MobiDB-lite"/>
    </source>
</evidence>
<dbReference type="Proteomes" id="UP000242457">
    <property type="component" value="Unassembled WGS sequence"/>
</dbReference>
<dbReference type="EMBL" id="KZ288288">
    <property type="protein sequence ID" value="PBC29312.1"/>
    <property type="molecule type" value="Genomic_DNA"/>
</dbReference>
<sequence>MSISACQIQTLDDVPHASSRYVLLGFTINVTMIDALRDKDSQPMTFQRHESRYQSKEASTRKHKDQETE</sequence>